<dbReference type="InterPro" id="IPR014748">
    <property type="entry name" value="Enoyl-CoA_hydra_C"/>
</dbReference>
<evidence type="ECO:0000313" key="4">
    <source>
        <dbReference type="Proteomes" id="UP001597383"/>
    </source>
</evidence>
<proteinExistence type="inferred from homology"/>
<evidence type="ECO:0000313" key="3">
    <source>
        <dbReference type="EMBL" id="MFD2043666.1"/>
    </source>
</evidence>
<gene>
    <name evidence="3" type="ORF">ACFSJF_05160</name>
</gene>
<keyword evidence="4" id="KW-1185">Reference proteome</keyword>
<dbReference type="PANTHER" id="PTHR43802">
    <property type="entry name" value="ENOYL-COA HYDRATASE"/>
    <property type="match status" value="1"/>
</dbReference>
<dbReference type="InterPro" id="IPR029045">
    <property type="entry name" value="ClpP/crotonase-like_dom_sf"/>
</dbReference>
<dbReference type="Gene3D" id="3.90.226.10">
    <property type="entry name" value="2-enoyl-CoA Hydratase, Chain A, domain 1"/>
    <property type="match status" value="1"/>
</dbReference>
<dbReference type="Pfam" id="PF00378">
    <property type="entry name" value="ECH_1"/>
    <property type="match status" value="1"/>
</dbReference>
<sequence length="258" mass="28502">MDFKTIVYEVKESIATITLNRPSAYNAITAEMNMEITKALKMGNRDESVRCIVITGNGKAFCSGQDLAGVDEETNHATFLRERYHPMLKAMKQTHKPIVAAINGTAAGAGMSLALAADYRLMQPNAKFVSAFLNVGLIPDSGFLYMLPRLVGYANALEISTIDKPITGEEASGIGLVTKVINPTEWEEEVWAFAKQLAELPTTSFSLIKRYMIDGMHSELDVFLEQEAHAQRIAGLTKDHQEGLRAFVERRKPNFSGK</sequence>
<dbReference type="CDD" id="cd06558">
    <property type="entry name" value="crotonase-like"/>
    <property type="match status" value="1"/>
</dbReference>
<accession>A0ABW4VY28</accession>
<comment type="caution">
    <text evidence="3">The sequence shown here is derived from an EMBL/GenBank/DDBJ whole genome shotgun (WGS) entry which is preliminary data.</text>
</comment>
<dbReference type="PANTHER" id="PTHR43802:SF1">
    <property type="entry name" value="IP11341P-RELATED"/>
    <property type="match status" value="1"/>
</dbReference>
<reference evidence="4" key="1">
    <citation type="journal article" date="2019" name="Int. J. Syst. Evol. Microbiol.">
        <title>The Global Catalogue of Microorganisms (GCM) 10K type strain sequencing project: providing services to taxonomists for standard genome sequencing and annotation.</title>
        <authorList>
            <consortium name="The Broad Institute Genomics Platform"/>
            <consortium name="The Broad Institute Genome Sequencing Center for Infectious Disease"/>
            <person name="Wu L."/>
            <person name="Ma J."/>
        </authorList>
    </citation>
    <scope>NUCLEOTIDE SEQUENCE [LARGE SCALE GENOMIC DNA]</scope>
    <source>
        <strain evidence="4">R28</strain>
    </source>
</reference>
<dbReference type="EMBL" id="JBHUHQ010000009">
    <property type="protein sequence ID" value="MFD2043666.1"/>
    <property type="molecule type" value="Genomic_DNA"/>
</dbReference>
<dbReference type="SUPFAM" id="SSF52096">
    <property type="entry name" value="ClpP/crotonase"/>
    <property type="match status" value="1"/>
</dbReference>
<dbReference type="PROSITE" id="PS00166">
    <property type="entry name" value="ENOYL_COA_HYDRATASE"/>
    <property type="match status" value="1"/>
</dbReference>
<dbReference type="Gene3D" id="1.10.12.10">
    <property type="entry name" value="Lyase 2-enoyl-coa Hydratase, Chain A, domain 2"/>
    <property type="match status" value="1"/>
</dbReference>
<dbReference type="RefSeq" id="WP_377555396.1">
    <property type="nucleotide sequence ID" value="NZ_JBHUHQ010000009.1"/>
</dbReference>
<evidence type="ECO:0000256" key="2">
    <source>
        <dbReference type="RuleBase" id="RU003707"/>
    </source>
</evidence>
<dbReference type="Proteomes" id="UP001597383">
    <property type="component" value="Unassembled WGS sequence"/>
</dbReference>
<dbReference type="InterPro" id="IPR018376">
    <property type="entry name" value="Enoyl-CoA_hyd/isom_CS"/>
</dbReference>
<dbReference type="InterPro" id="IPR001753">
    <property type="entry name" value="Enoyl-CoA_hydra/iso"/>
</dbReference>
<evidence type="ECO:0000256" key="1">
    <source>
        <dbReference type="ARBA" id="ARBA00005254"/>
    </source>
</evidence>
<protein>
    <submittedName>
        <fullName evidence="3">Enoyl-CoA hydratase/isomerase family protein</fullName>
    </submittedName>
</protein>
<comment type="similarity">
    <text evidence="1 2">Belongs to the enoyl-CoA hydratase/isomerase family.</text>
</comment>
<name>A0ABW4VY28_9BACI</name>
<organism evidence="3 4">
    <name type="scientific">Ornithinibacillus salinisoli</name>
    <dbReference type="NCBI Taxonomy" id="1848459"/>
    <lineage>
        <taxon>Bacteria</taxon>
        <taxon>Bacillati</taxon>
        <taxon>Bacillota</taxon>
        <taxon>Bacilli</taxon>
        <taxon>Bacillales</taxon>
        <taxon>Bacillaceae</taxon>
        <taxon>Ornithinibacillus</taxon>
    </lineage>
</organism>